<dbReference type="AlphaFoldDB" id="A0A1V4KGN9"/>
<name>A0A1V4KGN9_PATFA</name>
<dbReference type="EMBL" id="LSYS01003169">
    <property type="protein sequence ID" value="OPJ83650.1"/>
    <property type="molecule type" value="Genomic_DNA"/>
</dbReference>
<keyword evidence="2" id="KW-1185">Reference proteome</keyword>
<evidence type="ECO:0000313" key="1">
    <source>
        <dbReference type="EMBL" id="OPJ83650.1"/>
    </source>
</evidence>
<proteinExistence type="predicted"/>
<dbReference type="Proteomes" id="UP000190648">
    <property type="component" value="Unassembled WGS sequence"/>
</dbReference>
<gene>
    <name evidence="1" type="ORF">AV530_006512</name>
</gene>
<organism evidence="1 2">
    <name type="scientific">Patagioenas fasciata monilis</name>
    <dbReference type="NCBI Taxonomy" id="372326"/>
    <lineage>
        <taxon>Eukaryota</taxon>
        <taxon>Metazoa</taxon>
        <taxon>Chordata</taxon>
        <taxon>Craniata</taxon>
        <taxon>Vertebrata</taxon>
        <taxon>Euteleostomi</taxon>
        <taxon>Archelosauria</taxon>
        <taxon>Archosauria</taxon>
        <taxon>Dinosauria</taxon>
        <taxon>Saurischia</taxon>
        <taxon>Theropoda</taxon>
        <taxon>Coelurosauria</taxon>
        <taxon>Aves</taxon>
        <taxon>Neognathae</taxon>
        <taxon>Neoaves</taxon>
        <taxon>Columbimorphae</taxon>
        <taxon>Columbiformes</taxon>
        <taxon>Columbidae</taxon>
        <taxon>Patagioenas</taxon>
    </lineage>
</organism>
<accession>A0A1V4KGN9</accession>
<sequence>MTFHLDPRGTNEDQNLGGSVMAIFALEEGPDGKRKTALETLFALFKTKTWTFLHQGKRSRCSPLLIYVRYRHSIRGWEKILLRLGEEPSLSNEATFTIT</sequence>
<comment type="caution">
    <text evidence="1">The sequence shown here is derived from an EMBL/GenBank/DDBJ whole genome shotgun (WGS) entry which is preliminary data.</text>
</comment>
<reference evidence="1 2" key="1">
    <citation type="submission" date="2016-02" db="EMBL/GenBank/DDBJ databases">
        <title>Band-tailed pigeon sequencing and assembly.</title>
        <authorList>
            <person name="Soares A.E."/>
            <person name="Novak B.J."/>
            <person name="Rice E.S."/>
            <person name="O'Connell B."/>
            <person name="Chang D."/>
            <person name="Weber S."/>
            <person name="Shapiro B."/>
        </authorList>
    </citation>
    <scope>NUCLEOTIDE SEQUENCE [LARGE SCALE GENOMIC DNA]</scope>
    <source>
        <strain evidence="1">BTP2013</strain>
        <tissue evidence="1">Blood</tissue>
    </source>
</reference>
<evidence type="ECO:0000313" key="2">
    <source>
        <dbReference type="Proteomes" id="UP000190648"/>
    </source>
</evidence>
<protein>
    <submittedName>
        <fullName evidence="1">Uncharacterized protein</fullName>
    </submittedName>
</protein>